<protein>
    <submittedName>
        <fullName evidence="2">Uncharacterized protein</fullName>
    </submittedName>
</protein>
<accession>A0ABV5YFN8</accession>
<comment type="caution">
    <text evidence="2">The sequence shown here is derived from an EMBL/GenBank/DDBJ whole genome shotgun (WGS) entry which is preliminary data.</text>
</comment>
<name>A0ABV5YFN8_9ACTN</name>
<evidence type="ECO:0000313" key="3">
    <source>
        <dbReference type="Proteomes" id="UP001589627"/>
    </source>
</evidence>
<reference evidence="2 3" key="1">
    <citation type="submission" date="2024-09" db="EMBL/GenBank/DDBJ databases">
        <authorList>
            <person name="Sun Q."/>
            <person name="Mori K."/>
        </authorList>
    </citation>
    <scope>NUCLEOTIDE SEQUENCE [LARGE SCALE GENOMIC DNA]</scope>
    <source>
        <strain evidence="2 3">TBRC 0563</strain>
    </source>
</reference>
<organism evidence="2 3">
    <name type="scientific">Actinoallomurus acaciae</name>
    <dbReference type="NCBI Taxonomy" id="502577"/>
    <lineage>
        <taxon>Bacteria</taxon>
        <taxon>Bacillati</taxon>
        <taxon>Actinomycetota</taxon>
        <taxon>Actinomycetes</taxon>
        <taxon>Streptosporangiales</taxon>
        <taxon>Thermomonosporaceae</taxon>
        <taxon>Actinoallomurus</taxon>
    </lineage>
</organism>
<sequence>MIKATNDPDGGASRAPGDGAYDVMVLDTGEPRNAPAALVHGFSSRDAAAMGAAAAFAGPLDEDVARAATRSRAATVRGDGR</sequence>
<dbReference type="RefSeq" id="WP_378202339.1">
    <property type="nucleotide sequence ID" value="NZ_JBHLZP010000109.1"/>
</dbReference>
<feature type="region of interest" description="Disordered" evidence="1">
    <location>
        <begin position="1"/>
        <end position="23"/>
    </location>
</feature>
<gene>
    <name evidence="2" type="ORF">ACFFNX_16870</name>
</gene>
<dbReference type="Proteomes" id="UP001589627">
    <property type="component" value="Unassembled WGS sequence"/>
</dbReference>
<evidence type="ECO:0000313" key="2">
    <source>
        <dbReference type="EMBL" id="MFB9833861.1"/>
    </source>
</evidence>
<proteinExistence type="predicted"/>
<evidence type="ECO:0000256" key="1">
    <source>
        <dbReference type="SAM" id="MobiDB-lite"/>
    </source>
</evidence>
<dbReference type="EMBL" id="JBHLZP010000109">
    <property type="protein sequence ID" value="MFB9833861.1"/>
    <property type="molecule type" value="Genomic_DNA"/>
</dbReference>
<keyword evidence="3" id="KW-1185">Reference proteome</keyword>